<dbReference type="CDD" id="cd05214">
    <property type="entry name" value="GAPDH_I_N"/>
    <property type="match status" value="1"/>
</dbReference>
<dbReference type="Proteomes" id="UP000215215">
    <property type="component" value="Unassembled WGS sequence"/>
</dbReference>
<dbReference type="InterPro" id="IPR006424">
    <property type="entry name" value="Glyceraldehyde-3-P_DH_1"/>
</dbReference>
<reference evidence="9 10" key="1">
    <citation type="submission" date="2017-07" db="EMBL/GenBank/DDBJ databases">
        <title>Recovery of genomes from metagenomes via a dereplication, aggregation, and scoring strategy.</title>
        <authorList>
            <person name="Sieber C.M."/>
            <person name="Probst A.J."/>
            <person name="Sharrar A."/>
            <person name="Thomas B.C."/>
            <person name="Hess M."/>
            <person name="Tringe S.G."/>
            <person name="Banfield J.F."/>
        </authorList>
    </citation>
    <scope>NUCLEOTIDE SEQUENCE [LARGE SCALE GENOMIC DNA]</scope>
    <source>
        <strain evidence="9">JGI_Cruoil_03_44_89</strain>
    </source>
</reference>
<evidence type="ECO:0000256" key="7">
    <source>
        <dbReference type="RuleBase" id="RU000397"/>
    </source>
</evidence>
<dbReference type="AlphaFoldDB" id="A0A235BXK9"/>
<dbReference type="FunFam" id="3.30.360.10:FF:000002">
    <property type="entry name" value="Glyceraldehyde-3-phosphate dehydrogenase"/>
    <property type="match status" value="1"/>
</dbReference>
<feature type="binding site" evidence="5">
    <location>
        <position position="120"/>
    </location>
    <ligand>
        <name>NAD(+)</name>
        <dbReference type="ChEBI" id="CHEBI:57540"/>
    </ligand>
</feature>
<evidence type="ECO:0000313" key="10">
    <source>
        <dbReference type="Proteomes" id="UP000215215"/>
    </source>
</evidence>
<feature type="binding site" evidence="5">
    <location>
        <position position="315"/>
    </location>
    <ligand>
        <name>NAD(+)</name>
        <dbReference type="ChEBI" id="CHEBI:57540"/>
    </ligand>
</feature>
<evidence type="ECO:0000256" key="2">
    <source>
        <dbReference type="ARBA" id="ARBA00023002"/>
    </source>
</evidence>
<dbReference type="Gene3D" id="3.30.360.10">
    <property type="entry name" value="Dihydrodipicolinate Reductase, domain 2"/>
    <property type="match status" value="1"/>
</dbReference>
<dbReference type="SUPFAM" id="SSF55347">
    <property type="entry name" value="Glyceraldehyde-3-phosphate dehydrogenase-like, C-terminal domain"/>
    <property type="match status" value="1"/>
</dbReference>
<dbReference type="SUPFAM" id="SSF51735">
    <property type="entry name" value="NAD(P)-binding Rossmann-fold domains"/>
    <property type="match status" value="1"/>
</dbReference>
<evidence type="ECO:0000256" key="3">
    <source>
        <dbReference type="PIRSR" id="PIRSR000149-1"/>
    </source>
</evidence>
<feature type="binding site" evidence="4">
    <location>
        <position position="235"/>
    </location>
    <ligand>
        <name>D-glyceraldehyde 3-phosphate</name>
        <dbReference type="ChEBI" id="CHEBI:59776"/>
    </ligand>
</feature>
<dbReference type="EMBL" id="NOZQ01000034">
    <property type="protein sequence ID" value="OYD17088.1"/>
    <property type="molecule type" value="Genomic_DNA"/>
</dbReference>
<dbReference type="PANTHER" id="PTHR43148">
    <property type="entry name" value="GLYCERALDEHYDE-3-PHOSPHATE DEHYDROGENASE 2"/>
    <property type="match status" value="1"/>
</dbReference>
<dbReference type="NCBIfam" id="TIGR01534">
    <property type="entry name" value="GAPDH-I"/>
    <property type="match status" value="1"/>
</dbReference>
<gene>
    <name evidence="9" type="primary">gap</name>
    <name evidence="9" type="ORF">CH333_02020</name>
</gene>
<dbReference type="InterPro" id="IPR036291">
    <property type="entry name" value="NAD(P)-bd_dom_sf"/>
</dbReference>
<feature type="binding site" evidence="5">
    <location>
        <position position="78"/>
    </location>
    <ligand>
        <name>NAD(+)</name>
        <dbReference type="ChEBI" id="CHEBI:57540"/>
    </ligand>
</feature>
<dbReference type="PRINTS" id="PR00078">
    <property type="entry name" value="G3PDHDRGNASE"/>
</dbReference>
<feature type="binding site" evidence="5">
    <location>
        <position position="34"/>
    </location>
    <ligand>
        <name>NAD(+)</name>
        <dbReference type="ChEBI" id="CHEBI:57540"/>
    </ligand>
</feature>
<protein>
    <submittedName>
        <fullName evidence="9">Type I glyceraldehyde-3-phosphate dehydrogenase</fullName>
    </submittedName>
</protein>
<dbReference type="CDD" id="cd18126">
    <property type="entry name" value="GAPDH_I_C"/>
    <property type="match status" value="1"/>
</dbReference>
<proteinExistence type="inferred from homology"/>
<evidence type="ECO:0000256" key="5">
    <source>
        <dbReference type="PIRSR" id="PIRSR000149-3"/>
    </source>
</evidence>
<feature type="binding site" evidence="4">
    <location>
        <begin position="153"/>
        <end position="155"/>
    </location>
    <ligand>
        <name>D-glyceraldehyde 3-phosphate</name>
        <dbReference type="ChEBI" id="CHEBI:59776"/>
    </ligand>
</feature>
<feature type="binding site" evidence="4">
    <location>
        <position position="184"/>
    </location>
    <ligand>
        <name>D-glyceraldehyde 3-phosphate</name>
        <dbReference type="ChEBI" id="CHEBI:59776"/>
    </ligand>
</feature>
<comment type="caution">
    <text evidence="9">The sequence shown here is derived from an EMBL/GenBank/DDBJ whole genome shotgun (WGS) entry which is preliminary data.</text>
</comment>
<evidence type="ECO:0000256" key="4">
    <source>
        <dbReference type="PIRSR" id="PIRSR000149-2"/>
    </source>
</evidence>
<feature type="binding site" evidence="4">
    <location>
        <begin position="212"/>
        <end position="213"/>
    </location>
    <ligand>
        <name>D-glyceraldehyde 3-phosphate</name>
        <dbReference type="ChEBI" id="CHEBI:59776"/>
    </ligand>
</feature>
<feature type="active site" description="Nucleophile" evidence="3">
    <location>
        <position position="154"/>
    </location>
</feature>
<dbReference type="GO" id="GO:0006006">
    <property type="term" value="P:glucose metabolic process"/>
    <property type="evidence" value="ECO:0007669"/>
    <property type="project" value="InterPro"/>
</dbReference>
<comment type="similarity">
    <text evidence="1 7">Belongs to the glyceraldehyde-3-phosphate dehydrogenase family.</text>
</comment>
<dbReference type="InterPro" id="IPR020829">
    <property type="entry name" value="GlycerAld_3-P_DH_cat"/>
</dbReference>
<evidence type="ECO:0000259" key="8">
    <source>
        <dbReference type="SMART" id="SM00846"/>
    </source>
</evidence>
<feature type="binding site" evidence="5">
    <location>
        <begin position="12"/>
        <end position="13"/>
    </location>
    <ligand>
        <name>NAD(+)</name>
        <dbReference type="ChEBI" id="CHEBI:57540"/>
    </ligand>
</feature>
<feature type="site" description="Activates thiol group during catalysis" evidence="6">
    <location>
        <position position="181"/>
    </location>
</feature>
<dbReference type="Pfam" id="PF02800">
    <property type="entry name" value="Gp_dh_C"/>
    <property type="match status" value="1"/>
</dbReference>
<dbReference type="Gene3D" id="3.40.50.720">
    <property type="entry name" value="NAD(P)-binding Rossmann-like Domain"/>
    <property type="match status" value="1"/>
</dbReference>
<organism evidence="9 10">
    <name type="scientific">candidate division WOR-3 bacterium JGI_Cruoil_03_44_89</name>
    <dbReference type="NCBI Taxonomy" id="1973748"/>
    <lineage>
        <taxon>Bacteria</taxon>
        <taxon>Bacteria division WOR-3</taxon>
    </lineage>
</organism>
<keyword evidence="5" id="KW-0547">Nucleotide-binding</keyword>
<accession>A0A235BXK9</accession>
<dbReference type="InterPro" id="IPR020828">
    <property type="entry name" value="GlycerAld_3-P_DH_NAD(P)-bd"/>
</dbReference>
<dbReference type="GO" id="GO:0051287">
    <property type="term" value="F:NAD binding"/>
    <property type="evidence" value="ECO:0007669"/>
    <property type="project" value="InterPro"/>
</dbReference>
<dbReference type="GO" id="GO:0050661">
    <property type="term" value="F:NADP binding"/>
    <property type="evidence" value="ECO:0007669"/>
    <property type="project" value="InterPro"/>
</dbReference>
<keyword evidence="5" id="KW-0520">NAD</keyword>
<keyword evidence="2" id="KW-0560">Oxidoreductase</keyword>
<dbReference type="Pfam" id="PF00044">
    <property type="entry name" value="Gp_dh_N"/>
    <property type="match status" value="1"/>
</dbReference>
<name>A0A235BXK9_UNCW3</name>
<dbReference type="PIRSF" id="PIRSF000149">
    <property type="entry name" value="GAP_DH"/>
    <property type="match status" value="1"/>
</dbReference>
<dbReference type="GO" id="GO:0016620">
    <property type="term" value="F:oxidoreductase activity, acting on the aldehyde or oxo group of donors, NAD or NADP as acceptor"/>
    <property type="evidence" value="ECO:0007669"/>
    <property type="project" value="InterPro"/>
</dbReference>
<evidence type="ECO:0000256" key="6">
    <source>
        <dbReference type="PIRSR" id="PIRSR000149-4"/>
    </source>
</evidence>
<dbReference type="InterPro" id="IPR020831">
    <property type="entry name" value="GlycerAld/Erythrose_P_DH"/>
</dbReference>
<evidence type="ECO:0000256" key="1">
    <source>
        <dbReference type="ARBA" id="ARBA00007406"/>
    </source>
</evidence>
<dbReference type="SMART" id="SM00846">
    <property type="entry name" value="Gp_dh_N"/>
    <property type="match status" value="1"/>
</dbReference>
<dbReference type="FunFam" id="3.40.50.720:FF:000001">
    <property type="entry name" value="Glyceraldehyde-3-phosphate dehydrogenase"/>
    <property type="match status" value="1"/>
</dbReference>
<evidence type="ECO:0000313" key="9">
    <source>
        <dbReference type="EMBL" id="OYD17088.1"/>
    </source>
</evidence>
<feature type="domain" description="Glyceraldehyde 3-phosphate dehydrogenase NAD(P) binding" evidence="8">
    <location>
        <begin position="3"/>
        <end position="154"/>
    </location>
</feature>
<sequence>MALKLGINGFGRIGRLVSRIAVKDGNIEIVGINDIVDTKILAHLFKYDSTYGILNMEVKAGNGAIFVDGKKIPTFMEREPNKIPWGDLGADIVVESTGKFRSRDRAALHLEAGAKKVIISAPAKGTPADCAIVMGVNEEVYDPSRHHIVDNASCTTNCFAPMVKILHDTFGMEKGFMTTIHSYTADQKLIDAPHRDMRRARAAANSIIPTTTGAAKAIGIIIPELKGKLDAMSVRVPTIDASLVDFVCVLKRETSKEEVNNAFREASGKNPRYIEYLTDELVSCDIIGNSHSMIFDPFETKVLGNLVKVLAWYDNEYGYASRVIDLAHYIGERL</sequence>